<keyword evidence="1" id="KW-1133">Transmembrane helix</keyword>
<organism evidence="2 3">
    <name type="scientific">Rhizobium etli 8C-3</name>
    <dbReference type="NCBI Taxonomy" id="538025"/>
    <lineage>
        <taxon>Bacteria</taxon>
        <taxon>Pseudomonadati</taxon>
        <taxon>Pseudomonadota</taxon>
        <taxon>Alphaproteobacteria</taxon>
        <taxon>Hyphomicrobiales</taxon>
        <taxon>Rhizobiaceae</taxon>
        <taxon>Rhizobium/Agrobacterium group</taxon>
        <taxon>Rhizobium</taxon>
    </lineage>
</organism>
<evidence type="ECO:0000313" key="2">
    <source>
        <dbReference type="EMBL" id="APO77028.1"/>
    </source>
</evidence>
<dbReference type="EMBL" id="CP017242">
    <property type="protein sequence ID" value="APO77028.1"/>
    <property type="molecule type" value="Genomic_DNA"/>
</dbReference>
<name>A0A1L5PA41_RHIET</name>
<sequence length="353" mass="39872">MVILVRLLRVALVTILCIVVFAVLFEFLNAVPTYLFLPDHPEVGDAYGSGRMMFLGALWWGAVFRAPGYLFYGTVPLLIVMAATEWKSMKSWREYLAIWLLAGLVATGFPVSYPLRLAAVVIAAAGVSYFYWLLAGKSAGDRLQDWRRRERNGGALRLANYVAYAVVAYLAYQLTGYLFYGGKLLWVTFVSEPSPGTPPFQVTHRRKLTASQKVAMMDFPDPASCLKRAETDVLSLDRLKEMDWDRIDNEDEADVCMFRLLGSYENLSYATDWFEAQGFRVFDNFSSAHPYIERDGTQRVAAGYSIRKNGPKFPTTGIVRRAFRSIPYSMIVNATWSKDGKRLIGVETNFNTL</sequence>
<feature type="transmembrane region" description="Helical" evidence="1">
    <location>
        <begin position="95"/>
        <end position="111"/>
    </location>
</feature>
<dbReference type="AlphaFoldDB" id="A0A1L5PA41"/>
<gene>
    <name evidence="2" type="ORF">AM571_PA00142</name>
</gene>
<feature type="transmembrane region" description="Helical" evidence="1">
    <location>
        <begin position="12"/>
        <end position="37"/>
    </location>
</feature>
<geneLocation type="plasmid" evidence="3">
    <name>prsp8c3a</name>
</geneLocation>
<reference evidence="2 3" key="1">
    <citation type="submission" date="2016-09" db="EMBL/GenBank/DDBJ databases">
        <title>The complete genome sequences of Rhizobium gallicum, symbiovars gallicum and phaseoli, symbionts associated to common bean (Phaseolus vulgaris).</title>
        <authorList>
            <person name="Bustos P."/>
            <person name="Santamaria R.I."/>
            <person name="Perez-Carrascal O.M."/>
            <person name="Juarez S."/>
            <person name="Lozano L."/>
            <person name="Martinez-Flores I."/>
            <person name="Martinez-Romero E."/>
            <person name="Cevallos M."/>
            <person name="Romero D."/>
            <person name="Davila G."/>
            <person name="Gonzalez V."/>
        </authorList>
    </citation>
    <scope>NUCLEOTIDE SEQUENCE [LARGE SCALE GENOMIC DNA]</scope>
    <source>
        <strain evidence="2 3">8C-3</strain>
        <plasmid evidence="3">Plasmid prsp8c3a</plasmid>
    </source>
</reference>
<feature type="transmembrane region" description="Helical" evidence="1">
    <location>
        <begin position="117"/>
        <end position="134"/>
    </location>
</feature>
<feature type="transmembrane region" description="Helical" evidence="1">
    <location>
        <begin position="57"/>
        <end position="83"/>
    </location>
</feature>
<proteinExistence type="predicted"/>
<protein>
    <submittedName>
        <fullName evidence="2">Uncharacterized protein</fullName>
    </submittedName>
</protein>
<evidence type="ECO:0000256" key="1">
    <source>
        <dbReference type="SAM" id="Phobius"/>
    </source>
</evidence>
<keyword evidence="1" id="KW-0812">Transmembrane</keyword>
<dbReference type="Proteomes" id="UP000185109">
    <property type="component" value="Plasmid pRsp8C3a"/>
</dbReference>
<feature type="transmembrane region" description="Helical" evidence="1">
    <location>
        <begin position="155"/>
        <end position="180"/>
    </location>
</feature>
<evidence type="ECO:0000313" key="3">
    <source>
        <dbReference type="Proteomes" id="UP000185109"/>
    </source>
</evidence>
<keyword evidence="1" id="KW-0472">Membrane</keyword>
<keyword evidence="2" id="KW-0614">Plasmid</keyword>
<accession>A0A1L5PA41</accession>